<protein>
    <submittedName>
        <fullName evidence="2">DUF401 family protein</fullName>
    </submittedName>
</protein>
<feature type="transmembrane region" description="Helical" evidence="1">
    <location>
        <begin position="215"/>
        <end position="233"/>
    </location>
</feature>
<feature type="transmembrane region" description="Helical" evidence="1">
    <location>
        <begin position="176"/>
        <end position="195"/>
    </location>
</feature>
<name>A0A7C4H6R5_STAMA</name>
<comment type="caution">
    <text evidence="2">The sequence shown here is derived from an EMBL/GenBank/DDBJ whole genome shotgun (WGS) entry which is preliminary data.</text>
</comment>
<feature type="transmembrane region" description="Helical" evidence="1">
    <location>
        <begin position="311"/>
        <end position="341"/>
    </location>
</feature>
<feature type="transmembrane region" description="Helical" evidence="1">
    <location>
        <begin position="272"/>
        <end position="290"/>
    </location>
</feature>
<organism evidence="2">
    <name type="scientific">Staphylothermus marinus</name>
    <dbReference type="NCBI Taxonomy" id="2280"/>
    <lineage>
        <taxon>Archaea</taxon>
        <taxon>Thermoproteota</taxon>
        <taxon>Thermoprotei</taxon>
        <taxon>Desulfurococcales</taxon>
        <taxon>Desulfurococcaceae</taxon>
        <taxon>Staphylothermus</taxon>
    </lineage>
</organism>
<dbReference type="InterPro" id="IPR007294">
    <property type="entry name" value="DUF401"/>
</dbReference>
<feature type="transmembrane region" description="Helical" evidence="1">
    <location>
        <begin position="353"/>
        <end position="373"/>
    </location>
</feature>
<feature type="transmembrane region" description="Helical" evidence="1">
    <location>
        <begin position="12"/>
        <end position="38"/>
    </location>
</feature>
<dbReference type="PANTHER" id="PTHR39556">
    <property type="entry name" value="PROTEIN, PUTATIVE-RELATED"/>
    <property type="match status" value="1"/>
</dbReference>
<dbReference type="AlphaFoldDB" id="A0A7C4H6R5"/>
<feature type="transmembrane region" description="Helical" evidence="1">
    <location>
        <begin position="58"/>
        <end position="75"/>
    </location>
</feature>
<dbReference type="PANTHER" id="PTHR39556:SF1">
    <property type="entry name" value="PROTEIN, PUTATIVE-RELATED"/>
    <property type="match status" value="1"/>
</dbReference>
<feature type="transmembrane region" description="Helical" evidence="1">
    <location>
        <begin position="142"/>
        <end position="164"/>
    </location>
</feature>
<feature type="transmembrane region" description="Helical" evidence="1">
    <location>
        <begin position="385"/>
        <end position="404"/>
    </location>
</feature>
<keyword evidence="1" id="KW-0812">Transmembrane</keyword>
<evidence type="ECO:0000256" key="1">
    <source>
        <dbReference type="SAM" id="Phobius"/>
    </source>
</evidence>
<accession>A0A7C4H6R5</accession>
<keyword evidence="1" id="KW-0472">Membrane</keyword>
<feature type="transmembrane region" description="Helical" evidence="1">
    <location>
        <begin position="96"/>
        <end position="122"/>
    </location>
</feature>
<sequence length="407" mass="44941">MNSCLLISTSILLITLMLVLKIPVWLIFLTTGLTMILITSSLNNTIAYLQDLISDPNTWDLVSIMFLIATLVNLYRRTGFVKVIGEELIYFIKKPVLTTITIPAILGLLPVPGGAIMSAPIVDSIGSKIGLDYERKLFINVWFRHVIFIIYPLSSVLVLTSVLTGQNLWSIIIKQIPVALLMLIIGYAIGFYRVNKNSYTFSLEKKSDTSLLVKVLTPLLSTVILAIILSPIVDGKMSTLFTRLSLIISTTIGIALLMIISKTNLKTLLSTIQSKEVVELVLIGFTSMFLRTILKHMELSGIQSCLPGFHPLLIIIGIPVIFSLIGGLVSSSIALSIPIVASLMKIDLEIASLTYLSAFMGYLVSPLHLCYVYSAQYYKVPVIKGYKYLLPSVVSTLVLTLIIYELF</sequence>
<gene>
    <name evidence="2" type="ORF">ENU14_06730</name>
</gene>
<dbReference type="EMBL" id="DTBJ01000057">
    <property type="protein sequence ID" value="HGM59259.1"/>
    <property type="molecule type" value="Genomic_DNA"/>
</dbReference>
<proteinExistence type="predicted"/>
<feature type="transmembrane region" description="Helical" evidence="1">
    <location>
        <begin position="240"/>
        <end position="260"/>
    </location>
</feature>
<dbReference type="Pfam" id="PF04165">
    <property type="entry name" value="DUF401"/>
    <property type="match status" value="1"/>
</dbReference>
<evidence type="ECO:0000313" key="2">
    <source>
        <dbReference type="EMBL" id="HGM59259.1"/>
    </source>
</evidence>
<reference evidence="2" key="1">
    <citation type="journal article" date="2020" name="mSystems">
        <title>Genome- and Community-Level Interaction Insights into Carbon Utilization and Element Cycling Functions of Hydrothermarchaeota in Hydrothermal Sediment.</title>
        <authorList>
            <person name="Zhou Z."/>
            <person name="Liu Y."/>
            <person name="Xu W."/>
            <person name="Pan J."/>
            <person name="Luo Z.H."/>
            <person name="Li M."/>
        </authorList>
    </citation>
    <scope>NUCLEOTIDE SEQUENCE [LARGE SCALE GENOMIC DNA]</scope>
    <source>
        <strain evidence="2">SpSt-642</strain>
    </source>
</reference>
<keyword evidence="1" id="KW-1133">Transmembrane helix</keyword>